<dbReference type="GO" id="GO:0048038">
    <property type="term" value="F:quinone binding"/>
    <property type="evidence" value="ECO:0007669"/>
    <property type="project" value="TreeGrafter"/>
</dbReference>
<proteinExistence type="inferred from homology"/>
<feature type="region of interest" description="Disordered" evidence="5">
    <location>
        <begin position="75"/>
        <end position="103"/>
    </location>
</feature>
<dbReference type="eggNOG" id="KOG1200">
    <property type="taxonomic scope" value="Eukaryota"/>
</dbReference>
<dbReference type="PRINTS" id="PR00080">
    <property type="entry name" value="SDRFAMILY"/>
</dbReference>
<evidence type="ECO:0000256" key="2">
    <source>
        <dbReference type="ARBA" id="ARBA00022857"/>
    </source>
</evidence>
<accession>E4ZMP4</accession>
<protein>
    <recommendedName>
        <fullName evidence="8">3-oxoacyl-(Acyl-carrier-protein) reductase</fullName>
    </recommendedName>
</protein>
<dbReference type="InterPro" id="IPR002347">
    <property type="entry name" value="SDR_fam"/>
</dbReference>
<name>E4ZMP4_LEPMJ</name>
<evidence type="ECO:0000256" key="5">
    <source>
        <dbReference type="SAM" id="MobiDB-lite"/>
    </source>
</evidence>
<dbReference type="Pfam" id="PF13561">
    <property type="entry name" value="adh_short_C2"/>
    <property type="match status" value="1"/>
</dbReference>
<dbReference type="PANTHER" id="PTHR42760:SF133">
    <property type="entry name" value="3-OXOACYL-[ACYL-CARRIER-PROTEIN] REDUCTASE"/>
    <property type="match status" value="1"/>
</dbReference>
<dbReference type="SUPFAM" id="SSF51735">
    <property type="entry name" value="NAD(P)-binding Rossmann-fold domains"/>
    <property type="match status" value="1"/>
</dbReference>
<dbReference type="AlphaFoldDB" id="E4ZMP4"/>
<dbReference type="VEuPathDB" id="FungiDB:LEMA_P056190.1"/>
<dbReference type="STRING" id="985895.E4ZMP4"/>
<reference evidence="7" key="1">
    <citation type="journal article" date="2011" name="Nat. Commun.">
        <title>Effector diversification within compartments of the Leptosphaeria maculans genome affected by Repeat-Induced Point mutations.</title>
        <authorList>
            <person name="Rouxel T."/>
            <person name="Grandaubert J."/>
            <person name="Hane J.K."/>
            <person name="Hoede C."/>
            <person name="van de Wouw A.P."/>
            <person name="Couloux A."/>
            <person name="Dominguez V."/>
            <person name="Anthouard V."/>
            <person name="Bally P."/>
            <person name="Bourras S."/>
            <person name="Cozijnsen A.J."/>
            <person name="Ciuffetti L.M."/>
            <person name="Degrave A."/>
            <person name="Dilmaghani A."/>
            <person name="Duret L."/>
            <person name="Fudal I."/>
            <person name="Goodwin S.B."/>
            <person name="Gout L."/>
            <person name="Glaser N."/>
            <person name="Linglin J."/>
            <person name="Kema G.H.J."/>
            <person name="Lapalu N."/>
            <person name="Lawrence C.B."/>
            <person name="May K."/>
            <person name="Meyer M."/>
            <person name="Ollivier B."/>
            <person name="Poulain J."/>
            <person name="Schoch C.L."/>
            <person name="Simon A."/>
            <person name="Spatafora J.W."/>
            <person name="Stachowiak A."/>
            <person name="Turgeon B.G."/>
            <person name="Tyler B.M."/>
            <person name="Vincent D."/>
            <person name="Weissenbach J."/>
            <person name="Amselem J."/>
            <person name="Quesneville H."/>
            <person name="Oliver R.P."/>
            <person name="Wincker P."/>
            <person name="Balesdent M.-H."/>
            <person name="Howlett B.J."/>
        </authorList>
    </citation>
    <scope>NUCLEOTIDE SEQUENCE [LARGE SCALE GENOMIC DNA]</scope>
    <source>
        <strain evidence="7">JN3 / isolate v23.1.3 / race Av1-4-5-6-7-8</strain>
    </source>
</reference>
<evidence type="ECO:0000256" key="1">
    <source>
        <dbReference type="ARBA" id="ARBA00006484"/>
    </source>
</evidence>
<keyword evidence="3" id="KW-0560">Oxidoreductase</keyword>
<dbReference type="GO" id="GO:0016616">
    <property type="term" value="F:oxidoreductase activity, acting on the CH-OH group of donors, NAD or NADP as acceptor"/>
    <property type="evidence" value="ECO:0007669"/>
    <property type="project" value="TreeGrafter"/>
</dbReference>
<comment type="similarity">
    <text evidence="1 4">Belongs to the short-chain dehydrogenases/reductases (SDR) family.</text>
</comment>
<dbReference type="PROSITE" id="PS00061">
    <property type="entry name" value="ADH_SHORT"/>
    <property type="match status" value="1"/>
</dbReference>
<evidence type="ECO:0000313" key="6">
    <source>
        <dbReference type="EMBL" id="CBX92913.1"/>
    </source>
</evidence>
<dbReference type="HOGENOM" id="CLU_010194_1_3_1"/>
<sequence length="369" mass="38726">MENAIVHYASAVLISVRSIDTCIMRPRHVLITGGSRGIGLAIARLFAKNAYRCTLISRSERDLKDAVASLTPLLTSSPSSGAIPSTTSSSPPTPSTPEDETCPYPLPSYQHNYIAASITSPTFWSTSAPANPTAQDQLPVSLSPPFPSFLPKPPRKDPTHASHIDVLVHCAGIAQASLFTRTSEDDIEAMIATNLTSVMRSTRFLLRHGYLRKQASSSSSQAASASTLASCADATSTCTSAPDAGQTAQQNTDAQLQPHTPVIINIASVLGILGGHGAVAYAASKAGVLGFTRALASEYTSHGVRVNAVLPGYVETGMTRDLNPNHLSTRIPLARLGTPDEIASAVLFLAQNEYAHNAVLNIDGGVSAV</sequence>
<dbReference type="OMA" id="TCMITGG"/>
<dbReference type="InterPro" id="IPR036291">
    <property type="entry name" value="NAD(P)-bd_dom_sf"/>
</dbReference>
<evidence type="ECO:0000313" key="7">
    <source>
        <dbReference type="Proteomes" id="UP000002668"/>
    </source>
</evidence>
<evidence type="ECO:0000256" key="4">
    <source>
        <dbReference type="RuleBase" id="RU000363"/>
    </source>
</evidence>
<dbReference type="GO" id="GO:0006633">
    <property type="term" value="P:fatty acid biosynthetic process"/>
    <property type="evidence" value="ECO:0007669"/>
    <property type="project" value="TreeGrafter"/>
</dbReference>
<feature type="compositionally biased region" description="Low complexity" evidence="5">
    <location>
        <begin position="75"/>
        <end position="90"/>
    </location>
</feature>
<evidence type="ECO:0000256" key="3">
    <source>
        <dbReference type="ARBA" id="ARBA00023002"/>
    </source>
</evidence>
<dbReference type="PANTHER" id="PTHR42760">
    <property type="entry name" value="SHORT-CHAIN DEHYDROGENASES/REDUCTASES FAMILY MEMBER"/>
    <property type="match status" value="1"/>
</dbReference>
<organism evidence="7">
    <name type="scientific">Leptosphaeria maculans (strain JN3 / isolate v23.1.3 / race Av1-4-5-6-7-8)</name>
    <name type="common">Blackleg fungus</name>
    <name type="synonym">Phoma lingam</name>
    <dbReference type="NCBI Taxonomy" id="985895"/>
    <lineage>
        <taxon>Eukaryota</taxon>
        <taxon>Fungi</taxon>
        <taxon>Dikarya</taxon>
        <taxon>Ascomycota</taxon>
        <taxon>Pezizomycotina</taxon>
        <taxon>Dothideomycetes</taxon>
        <taxon>Pleosporomycetidae</taxon>
        <taxon>Pleosporales</taxon>
        <taxon>Pleosporineae</taxon>
        <taxon>Leptosphaeriaceae</taxon>
        <taxon>Plenodomus</taxon>
        <taxon>Plenodomus lingam/Leptosphaeria maculans species complex</taxon>
    </lineage>
</organism>
<evidence type="ECO:0008006" key="8">
    <source>
        <dbReference type="Google" id="ProtNLM"/>
    </source>
</evidence>
<dbReference type="Pfam" id="PF00106">
    <property type="entry name" value="adh_short"/>
    <property type="match status" value="2"/>
</dbReference>
<dbReference type="InterPro" id="IPR020904">
    <property type="entry name" value="Sc_DH/Rdtase_CS"/>
</dbReference>
<dbReference type="Gene3D" id="3.40.50.720">
    <property type="entry name" value="NAD(P)-binding Rossmann-like Domain"/>
    <property type="match status" value="2"/>
</dbReference>
<dbReference type="OrthoDB" id="1669814at2759"/>
<dbReference type="PRINTS" id="PR00081">
    <property type="entry name" value="GDHRDH"/>
</dbReference>
<dbReference type="EMBL" id="FP929094">
    <property type="protein sequence ID" value="CBX92913.1"/>
    <property type="molecule type" value="Genomic_DNA"/>
</dbReference>
<keyword evidence="2" id="KW-0521">NADP</keyword>
<dbReference type="Proteomes" id="UP000002668">
    <property type="component" value="Genome"/>
</dbReference>
<gene>
    <name evidence="6" type="ORF">LEMA_P056190.1</name>
</gene>
<dbReference type="InParanoid" id="E4ZMP4"/>
<keyword evidence="7" id="KW-1185">Reference proteome</keyword>